<sequence length="257" mass="28652">MIKSNDEFEALVGRIANLLTARGIPAVLWEGLLLNVHGSFVSVSSVNFVIPDSLIPDATEALAYDPVLDLRQCEEDDAAGHKDHPRPTAHMHCDTNGLEVGFFPQSTTLWFLGAMDRDQARRCLPPIEGLIKASDSSLPSVEPGQLRGRFLTTEAPIWVLPVHSLLEACVRCMMRDGRRHFWHYYFMLQHIRFDMDKDGYLDLGKLSNACRSFYVLGAKATGAGENMPEILENLEKELEEEIEGELVGLGIDQLSLS</sequence>
<keyword evidence="2" id="KW-1185">Reference proteome</keyword>
<name>A0A507ARC7_9PEZI</name>
<reference evidence="1 2" key="1">
    <citation type="submission" date="2019-06" db="EMBL/GenBank/DDBJ databases">
        <title>Draft genome sequence of the filamentous fungus Phialemoniopsis curvata isolated from diesel fuel.</title>
        <authorList>
            <person name="Varaljay V.A."/>
            <person name="Lyon W.J."/>
            <person name="Crouch A.L."/>
            <person name="Drake C.E."/>
            <person name="Hollomon J.M."/>
            <person name="Nadeau L.J."/>
            <person name="Nunn H.S."/>
            <person name="Stevenson B.S."/>
            <person name="Bojanowski C.L."/>
            <person name="Crookes-Goodson W.J."/>
        </authorList>
    </citation>
    <scope>NUCLEOTIDE SEQUENCE [LARGE SCALE GENOMIC DNA]</scope>
    <source>
        <strain evidence="1 2">D216</strain>
    </source>
</reference>
<evidence type="ECO:0000313" key="2">
    <source>
        <dbReference type="Proteomes" id="UP000319257"/>
    </source>
</evidence>
<dbReference type="GeneID" id="41969673"/>
<dbReference type="EMBL" id="SKBQ01000009">
    <property type="protein sequence ID" value="TPX06730.1"/>
    <property type="molecule type" value="Genomic_DNA"/>
</dbReference>
<proteinExistence type="predicted"/>
<dbReference type="AlphaFoldDB" id="A0A507ARC7"/>
<dbReference type="Proteomes" id="UP000319257">
    <property type="component" value="Unassembled WGS sequence"/>
</dbReference>
<dbReference type="RefSeq" id="XP_030988441.1">
    <property type="nucleotide sequence ID" value="XM_031136392.1"/>
</dbReference>
<evidence type="ECO:0000313" key="1">
    <source>
        <dbReference type="EMBL" id="TPX06730.1"/>
    </source>
</evidence>
<organism evidence="1 2">
    <name type="scientific">Thyridium curvatum</name>
    <dbReference type="NCBI Taxonomy" id="1093900"/>
    <lineage>
        <taxon>Eukaryota</taxon>
        <taxon>Fungi</taxon>
        <taxon>Dikarya</taxon>
        <taxon>Ascomycota</taxon>
        <taxon>Pezizomycotina</taxon>
        <taxon>Sordariomycetes</taxon>
        <taxon>Sordariomycetidae</taxon>
        <taxon>Thyridiales</taxon>
        <taxon>Thyridiaceae</taxon>
        <taxon>Thyridium</taxon>
    </lineage>
</organism>
<dbReference type="InParanoid" id="A0A507ARC7"/>
<protein>
    <submittedName>
        <fullName evidence="1">Uncharacterized protein</fullName>
    </submittedName>
</protein>
<accession>A0A507ARC7</accession>
<comment type="caution">
    <text evidence="1">The sequence shown here is derived from an EMBL/GenBank/DDBJ whole genome shotgun (WGS) entry which is preliminary data.</text>
</comment>
<dbReference type="OrthoDB" id="4499271at2759"/>
<gene>
    <name evidence="1" type="ORF">E0L32_002226</name>
</gene>